<feature type="domain" description="Ice-binding protein C-terminal" evidence="4">
    <location>
        <begin position="275"/>
        <end position="297"/>
    </location>
</feature>
<evidence type="ECO:0000313" key="5">
    <source>
        <dbReference type="EMBL" id="NDP49514.1"/>
    </source>
</evidence>
<evidence type="ECO:0000256" key="1">
    <source>
        <dbReference type="ARBA" id="ARBA00005445"/>
    </source>
</evidence>
<dbReference type="AlphaFoldDB" id="A0A7C9P9M0"/>
<comment type="similarity">
    <text evidence="1">Belongs to the ice-binding protein family.</text>
</comment>
<reference evidence="5 6" key="1">
    <citation type="submission" date="2019-09" db="EMBL/GenBank/DDBJ databases">
        <title>H2 Metabolism Revealed by Metagenomic Analysis in Subglacial Sediment of East Antarctica.</title>
        <authorList>
            <person name="Yang Z."/>
            <person name="Zhang Y."/>
            <person name="Lv Y."/>
            <person name="Yan W."/>
            <person name="Xiao X."/>
            <person name="Sun B."/>
            <person name="Ma H."/>
        </authorList>
    </citation>
    <scope>NUCLEOTIDE SEQUENCE [LARGE SCALE GENOMIC DNA]</scope>
    <source>
        <strain evidence="5">Bin2_2</strain>
    </source>
</reference>
<dbReference type="NCBIfam" id="TIGR02595">
    <property type="entry name" value="PEP_CTERM"/>
    <property type="match status" value="1"/>
</dbReference>
<dbReference type="Pfam" id="PF11999">
    <property type="entry name" value="Ice_binding"/>
    <property type="match status" value="1"/>
</dbReference>
<dbReference type="Proteomes" id="UP000483432">
    <property type="component" value="Unassembled WGS sequence"/>
</dbReference>
<accession>A0A7C9P9M0</accession>
<evidence type="ECO:0000256" key="2">
    <source>
        <dbReference type="ARBA" id="ARBA00022729"/>
    </source>
</evidence>
<evidence type="ECO:0000313" key="6">
    <source>
        <dbReference type="Proteomes" id="UP000483432"/>
    </source>
</evidence>
<dbReference type="InterPro" id="IPR021884">
    <property type="entry name" value="Ice-bd_prot"/>
</dbReference>
<feature type="chain" id="PRO_5028822184" evidence="3">
    <location>
        <begin position="40"/>
        <end position="302"/>
    </location>
</feature>
<dbReference type="InterPro" id="IPR013424">
    <property type="entry name" value="Ice-binding_C"/>
</dbReference>
<dbReference type="Pfam" id="PF07589">
    <property type="entry name" value="PEP-CTERM"/>
    <property type="match status" value="1"/>
</dbReference>
<comment type="caution">
    <text evidence="5">The sequence shown here is derived from an EMBL/GenBank/DDBJ whole genome shotgun (WGS) entry which is preliminary data.</text>
</comment>
<evidence type="ECO:0000256" key="3">
    <source>
        <dbReference type="SAM" id="SignalP"/>
    </source>
</evidence>
<organism evidence="5 6">
    <name type="scientific">Sulfuriferula multivorans</name>
    <dbReference type="NCBI Taxonomy" id="1559896"/>
    <lineage>
        <taxon>Bacteria</taxon>
        <taxon>Pseudomonadati</taxon>
        <taxon>Pseudomonadota</taxon>
        <taxon>Betaproteobacteria</taxon>
        <taxon>Nitrosomonadales</taxon>
        <taxon>Sulfuricellaceae</taxon>
        <taxon>Sulfuriferula</taxon>
    </lineage>
</organism>
<dbReference type="EMBL" id="JAAFGW010000291">
    <property type="protein sequence ID" value="NDP49514.1"/>
    <property type="molecule type" value="Genomic_DNA"/>
</dbReference>
<protein>
    <submittedName>
        <fullName evidence="5">DUF3494 domain-containing protein</fullName>
    </submittedName>
</protein>
<proteinExistence type="inferred from homology"/>
<gene>
    <name evidence="5" type="ORF">GZ085_14225</name>
</gene>
<sequence length="302" mass="30276">MNITSKLASSTHHTNSSKALSVLALAVMGVFCGAAPAWAAPILGSAQSFAVLAASTVTNTGSTTLWGDLGLFPGTSYTPGSTGVTQTGSVHLADGVAQQAKSDARKTYNALASLSATSDLSSVGLDFYNSSSNALAPGVYSFSSSALLTGGLYLDAQNNTDALWVFQIGSALTTLSGSSVNLLNGVSGADYGLYWQVGTSATLGTSTAFAGNILADQSVTLNTTATMLCGRAIALNGAVTMDSNTISNDCLNGNINGPTDYGSVGFSGNPGGVVTVPEPATLALMGLGLAGLGFTRRRLVCA</sequence>
<feature type="signal peptide" evidence="3">
    <location>
        <begin position="1"/>
        <end position="39"/>
    </location>
</feature>
<keyword evidence="2 3" id="KW-0732">Signal</keyword>
<evidence type="ECO:0000259" key="4">
    <source>
        <dbReference type="Pfam" id="PF07589"/>
    </source>
</evidence>
<name>A0A7C9P9M0_9PROT</name>